<dbReference type="InterPro" id="IPR006683">
    <property type="entry name" value="Thioestr_dom"/>
</dbReference>
<dbReference type="NCBIfam" id="TIGR00369">
    <property type="entry name" value="unchar_dom_1"/>
    <property type="match status" value="1"/>
</dbReference>
<reference evidence="4" key="1">
    <citation type="journal article" date="2019" name="Int. J. Syst. Evol. Microbiol.">
        <title>The Global Catalogue of Microorganisms (GCM) 10K type strain sequencing project: providing services to taxonomists for standard genome sequencing and annotation.</title>
        <authorList>
            <consortium name="The Broad Institute Genomics Platform"/>
            <consortium name="The Broad Institute Genome Sequencing Center for Infectious Disease"/>
            <person name="Wu L."/>
            <person name="Ma J."/>
        </authorList>
    </citation>
    <scope>NUCLEOTIDE SEQUENCE [LARGE SCALE GENOMIC DNA]</scope>
    <source>
        <strain evidence="4">CGMCC 1.16306</strain>
    </source>
</reference>
<dbReference type="CDD" id="cd03443">
    <property type="entry name" value="PaaI_thioesterase"/>
    <property type="match status" value="1"/>
</dbReference>
<dbReference type="InterPro" id="IPR029069">
    <property type="entry name" value="HotDog_dom_sf"/>
</dbReference>
<name>A0ABV9GFY1_9BACL</name>
<evidence type="ECO:0000259" key="2">
    <source>
        <dbReference type="Pfam" id="PF03061"/>
    </source>
</evidence>
<proteinExistence type="predicted"/>
<dbReference type="EC" id="3.1.2.-" evidence="3"/>
<evidence type="ECO:0000313" key="4">
    <source>
        <dbReference type="Proteomes" id="UP001596022"/>
    </source>
</evidence>
<dbReference type="GO" id="GO:0016787">
    <property type="term" value="F:hydrolase activity"/>
    <property type="evidence" value="ECO:0007669"/>
    <property type="project" value="UniProtKB-KW"/>
</dbReference>
<sequence length="163" mass="18193">MMEDKLQALFFDVLNHAGDEERTTLEKLLTAIKEKQNGTVRTYLNSAMNYRGRWVGDNNYEATINLQPFFMNAIGILHGGITATFADTAMGTMVNERLAENLVSVTSEIKLNYLLPITDHEITCQAEIVHSGKSLWVTEGKIFGKSSKPLAFASGTFYVVPKR</sequence>
<evidence type="ECO:0000313" key="3">
    <source>
        <dbReference type="EMBL" id="MFC4617227.1"/>
    </source>
</evidence>
<keyword evidence="4" id="KW-1185">Reference proteome</keyword>
<gene>
    <name evidence="3" type="ORF">ACFO4N_00630</name>
</gene>
<keyword evidence="1 3" id="KW-0378">Hydrolase</keyword>
<comment type="caution">
    <text evidence="3">The sequence shown here is derived from an EMBL/GenBank/DDBJ whole genome shotgun (WGS) entry which is preliminary data.</text>
</comment>
<dbReference type="Pfam" id="PF03061">
    <property type="entry name" value="4HBT"/>
    <property type="match status" value="1"/>
</dbReference>
<dbReference type="InterPro" id="IPR003736">
    <property type="entry name" value="PAAI_dom"/>
</dbReference>
<dbReference type="Gene3D" id="3.10.129.10">
    <property type="entry name" value="Hotdog Thioesterase"/>
    <property type="match status" value="1"/>
</dbReference>
<accession>A0ABV9GFY1</accession>
<dbReference type="Proteomes" id="UP001596022">
    <property type="component" value="Unassembled WGS sequence"/>
</dbReference>
<feature type="domain" description="Thioesterase" evidence="2">
    <location>
        <begin position="75"/>
        <end position="146"/>
    </location>
</feature>
<dbReference type="EMBL" id="JBHSFW010000001">
    <property type="protein sequence ID" value="MFC4617227.1"/>
    <property type="molecule type" value="Genomic_DNA"/>
</dbReference>
<protein>
    <submittedName>
        <fullName evidence="3">PaaI family thioesterase</fullName>
        <ecNumber evidence="3">3.1.2.-</ecNumber>
    </submittedName>
</protein>
<organism evidence="3 4">
    <name type="scientific">Camelliibacillus cellulosilyticus</name>
    <dbReference type="NCBI Taxonomy" id="2174486"/>
    <lineage>
        <taxon>Bacteria</taxon>
        <taxon>Bacillati</taxon>
        <taxon>Bacillota</taxon>
        <taxon>Bacilli</taxon>
        <taxon>Bacillales</taxon>
        <taxon>Sporolactobacillaceae</taxon>
        <taxon>Camelliibacillus</taxon>
    </lineage>
</organism>
<evidence type="ECO:0000256" key="1">
    <source>
        <dbReference type="ARBA" id="ARBA00022801"/>
    </source>
</evidence>
<dbReference type="RefSeq" id="WP_376844282.1">
    <property type="nucleotide sequence ID" value="NZ_JBHSFW010000001.1"/>
</dbReference>
<dbReference type="SUPFAM" id="SSF54637">
    <property type="entry name" value="Thioesterase/thiol ester dehydrase-isomerase"/>
    <property type="match status" value="1"/>
</dbReference>